<dbReference type="PANTHER" id="PTHR10890">
    <property type="entry name" value="CYSTEINYL-TRNA SYNTHETASE"/>
    <property type="match status" value="1"/>
</dbReference>
<evidence type="ECO:0000259" key="14">
    <source>
        <dbReference type="SMART" id="SM00840"/>
    </source>
</evidence>
<dbReference type="GO" id="GO:0005524">
    <property type="term" value="F:ATP binding"/>
    <property type="evidence" value="ECO:0007669"/>
    <property type="project" value="UniProtKB-UniRule"/>
</dbReference>
<evidence type="ECO:0000256" key="10">
    <source>
        <dbReference type="ARBA" id="ARBA00022917"/>
    </source>
</evidence>
<dbReference type="AlphaFoldDB" id="A0AAX3H3D5"/>
<evidence type="ECO:0000256" key="4">
    <source>
        <dbReference type="ARBA" id="ARBA00022490"/>
    </source>
</evidence>
<feature type="binding site" evidence="13">
    <location>
        <position position="236"/>
    </location>
    <ligand>
        <name>Zn(2+)</name>
        <dbReference type="ChEBI" id="CHEBI:29105"/>
    </ligand>
</feature>
<dbReference type="InterPro" id="IPR032678">
    <property type="entry name" value="tRNA-synt_1_cat_dom"/>
</dbReference>
<dbReference type="EMBL" id="CAADAT010000024">
    <property type="protein sequence ID" value="VFD55674.1"/>
    <property type="molecule type" value="Genomic_DNA"/>
</dbReference>
<keyword evidence="9 13" id="KW-0067">ATP-binding</keyword>
<dbReference type="PRINTS" id="PR00983">
    <property type="entry name" value="TRNASYNTHCYS"/>
</dbReference>
<evidence type="ECO:0000256" key="9">
    <source>
        <dbReference type="ARBA" id="ARBA00022840"/>
    </source>
</evidence>
<feature type="binding site" evidence="13">
    <location>
        <position position="232"/>
    </location>
    <ligand>
        <name>Zn(2+)</name>
        <dbReference type="ChEBI" id="CHEBI:29105"/>
    </ligand>
</feature>
<dbReference type="GO" id="GO:0005829">
    <property type="term" value="C:cytosol"/>
    <property type="evidence" value="ECO:0007669"/>
    <property type="project" value="TreeGrafter"/>
</dbReference>
<proteinExistence type="inferred from homology"/>
<feature type="binding site" evidence="13">
    <location>
        <position position="267"/>
    </location>
    <ligand>
        <name>ATP</name>
        <dbReference type="ChEBI" id="CHEBI:30616"/>
    </ligand>
</feature>
<keyword evidence="6 13" id="KW-0479">Metal-binding</keyword>
<dbReference type="GO" id="GO:0008270">
    <property type="term" value="F:zinc ion binding"/>
    <property type="evidence" value="ECO:0007669"/>
    <property type="project" value="UniProtKB-UniRule"/>
</dbReference>
<dbReference type="Gene3D" id="3.40.50.620">
    <property type="entry name" value="HUPs"/>
    <property type="match status" value="1"/>
</dbReference>
<evidence type="ECO:0000313" key="15">
    <source>
        <dbReference type="EMBL" id="VFD55674.1"/>
    </source>
</evidence>
<evidence type="ECO:0000256" key="3">
    <source>
        <dbReference type="ARBA" id="ARBA00011245"/>
    </source>
</evidence>
<accession>A0AAX3H3D5</accession>
<protein>
    <recommendedName>
        <fullName evidence="13">Cysteine--tRNA ligase</fullName>
        <ecNumber evidence="13">6.1.1.16</ecNumber>
    </recommendedName>
    <alternativeName>
        <fullName evidence="13">Cysteinyl-tRNA synthetase</fullName>
        <shortName evidence="13">CysRS</shortName>
    </alternativeName>
</protein>
<dbReference type="Gene3D" id="1.20.120.1910">
    <property type="entry name" value="Cysteine-tRNA ligase, C-terminal anti-codon recognition domain"/>
    <property type="match status" value="1"/>
</dbReference>
<dbReference type="InterPro" id="IPR056411">
    <property type="entry name" value="CysS_C"/>
</dbReference>
<dbReference type="EC" id="6.1.1.16" evidence="13"/>
<reference evidence="15 16" key="1">
    <citation type="submission" date="2019-02" db="EMBL/GenBank/DDBJ databases">
        <authorList>
            <consortium name="Pathogen Informatics"/>
        </authorList>
    </citation>
    <scope>NUCLEOTIDE SEQUENCE [LARGE SCALE GENOMIC DNA]</scope>
    <source>
        <strain evidence="15 16">078GUE027</strain>
    </source>
</reference>
<dbReference type="NCBIfam" id="TIGR00435">
    <property type="entry name" value="cysS"/>
    <property type="match status" value="1"/>
</dbReference>
<feature type="short sequence motif" description="'KMSKS' region" evidence="13">
    <location>
        <begin position="264"/>
        <end position="268"/>
    </location>
</feature>
<keyword evidence="8 13" id="KW-0862">Zinc</keyword>
<comment type="similarity">
    <text evidence="2 13">Belongs to the class-I aminoacyl-tRNA synthetase family.</text>
</comment>
<organism evidence="15 16">
    <name type="scientific">Clostridioides difficile</name>
    <name type="common">Peptoclostridium difficile</name>
    <dbReference type="NCBI Taxonomy" id="1496"/>
    <lineage>
        <taxon>Bacteria</taxon>
        <taxon>Bacillati</taxon>
        <taxon>Bacillota</taxon>
        <taxon>Clostridia</taxon>
        <taxon>Peptostreptococcales</taxon>
        <taxon>Peptostreptococcaceae</taxon>
        <taxon>Clostridioides</taxon>
    </lineage>
</organism>
<evidence type="ECO:0000256" key="11">
    <source>
        <dbReference type="ARBA" id="ARBA00023146"/>
    </source>
</evidence>
<dbReference type="InterPro" id="IPR009080">
    <property type="entry name" value="tRNAsynth_Ia_anticodon-bd"/>
</dbReference>
<dbReference type="Pfam" id="PF23493">
    <property type="entry name" value="CysS_C"/>
    <property type="match status" value="1"/>
</dbReference>
<evidence type="ECO:0000256" key="13">
    <source>
        <dbReference type="HAMAP-Rule" id="MF_00041"/>
    </source>
</evidence>
<feature type="domain" description="Cysteinyl-tRNA synthetase class Ia DALR" evidence="14">
    <location>
        <begin position="353"/>
        <end position="416"/>
    </location>
</feature>
<evidence type="ECO:0000256" key="8">
    <source>
        <dbReference type="ARBA" id="ARBA00022833"/>
    </source>
</evidence>
<dbReference type="Pfam" id="PF09190">
    <property type="entry name" value="DALR_2"/>
    <property type="match status" value="1"/>
</dbReference>
<comment type="cofactor">
    <cofactor evidence="13">
        <name>Zn(2+)</name>
        <dbReference type="ChEBI" id="CHEBI:29105"/>
    </cofactor>
    <text evidence="13">Binds 1 zinc ion per subunit.</text>
</comment>
<comment type="caution">
    <text evidence="15">The sequence shown here is derived from an EMBL/GenBank/DDBJ whole genome shotgun (WGS) entry which is preliminary data.</text>
</comment>
<dbReference type="FunFam" id="3.40.50.620:FF:000009">
    <property type="entry name" value="Cysteine--tRNA ligase"/>
    <property type="match status" value="1"/>
</dbReference>
<feature type="binding site" evidence="13">
    <location>
        <position position="207"/>
    </location>
    <ligand>
        <name>Zn(2+)</name>
        <dbReference type="ChEBI" id="CHEBI:29105"/>
    </ligand>
</feature>
<dbReference type="CDD" id="cd00672">
    <property type="entry name" value="CysRS_core"/>
    <property type="match status" value="1"/>
</dbReference>
<comment type="subunit">
    <text evidence="3 13">Monomer.</text>
</comment>
<dbReference type="GO" id="GO:0004817">
    <property type="term" value="F:cysteine-tRNA ligase activity"/>
    <property type="evidence" value="ECO:0007669"/>
    <property type="project" value="UniProtKB-UniRule"/>
</dbReference>
<dbReference type="Proteomes" id="UP000346772">
    <property type="component" value="Unassembled WGS sequence"/>
</dbReference>
<evidence type="ECO:0000256" key="1">
    <source>
        <dbReference type="ARBA" id="ARBA00004496"/>
    </source>
</evidence>
<dbReference type="InterPro" id="IPR015273">
    <property type="entry name" value="Cys-tRNA-synt_Ia_DALR"/>
</dbReference>
<dbReference type="HAMAP" id="MF_00041">
    <property type="entry name" value="Cys_tRNA_synth"/>
    <property type="match status" value="1"/>
</dbReference>
<keyword evidence="7 13" id="KW-0547">Nucleotide-binding</keyword>
<dbReference type="RefSeq" id="WP_009904757.1">
    <property type="nucleotide sequence ID" value="NZ_BEHB01000019.1"/>
</dbReference>
<keyword evidence="5 13" id="KW-0436">Ligase</keyword>
<evidence type="ECO:0000256" key="5">
    <source>
        <dbReference type="ARBA" id="ARBA00022598"/>
    </source>
</evidence>
<evidence type="ECO:0000256" key="6">
    <source>
        <dbReference type="ARBA" id="ARBA00022723"/>
    </source>
</evidence>
<dbReference type="InterPro" id="IPR024909">
    <property type="entry name" value="Cys-tRNA/MSH_ligase"/>
</dbReference>
<keyword evidence="4 13" id="KW-0963">Cytoplasm</keyword>
<dbReference type="SUPFAM" id="SSF47323">
    <property type="entry name" value="Anticodon-binding domain of a subclass of class I aminoacyl-tRNA synthetases"/>
    <property type="match status" value="1"/>
</dbReference>
<evidence type="ECO:0000256" key="2">
    <source>
        <dbReference type="ARBA" id="ARBA00005594"/>
    </source>
</evidence>
<dbReference type="SMART" id="SM00840">
    <property type="entry name" value="DALR_2"/>
    <property type="match status" value="1"/>
</dbReference>
<keyword evidence="11 13" id="KW-0030">Aminoacyl-tRNA synthetase</keyword>
<dbReference type="Pfam" id="PF01406">
    <property type="entry name" value="tRNA-synt_1e"/>
    <property type="match status" value="1"/>
</dbReference>
<dbReference type="SUPFAM" id="SSF52374">
    <property type="entry name" value="Nucleotidylyl transferase"/>
    <property type="match status" value="1"/>
</dbReference>
<sequence length="465" mass="53861">MKVYNTLTRTKEEFVPLEEGKVKMYVCGPTVYNYIHIGNARPFIIFDTLRRYLEYRGYDVTYVQNFTDVDDKIINRSHEEGISPEEVAAKYIKEYFVDCDGLGIKRATVHPQVTDNIQQIIEFIKELEDKGYAYAVNGDVYFDTNKFEGYGKLSGQKQEDLEAGARIEVNDQKRHPMDFVLWKAKKEGEPGWDSPWGEGRPGWHIECSVMSKRYLGETIDIHAGGQDLTFPHHENEIAQSEARSGKTFSKYWMHNGYININDEKMSKSKGNFFTVRDISKLYDLEIVRFFMLSAHYRNPVNFSDEMLNQAKAGLERLYNTKEKLEFTLSNLVESPLTEKEVELVKELDGFRQKFIDAMDDDVNTADAVSVIFELAKLINSNVDENSSLEFAKKCLDEFNELTGVLNIVNKKKDTVLDKDIEELIQKRTDAKKNKEFQLADDIRQQLLDMGIVLEDTRQGVKWKRI</sequence>
<feature type="binding site" evidence="13">
    <location>
        <position position="27"/>
    </location>
    <ligand>
        <name>Zn(2+)</name>
        <dbReference type="ChEBI" id="CHEBI:29105"/>
    </ligand>
</feature>
<dbReference type="InterPro" id="IPR014729">
    <property type="entry name" value="Rossmann-like_a/b/a_fold"/>
</dbReference>
<name>A0AAX3H3D5_CLODI</name>
<dbReference type="GO" id="GO:0006423">
    <property type="term" value="P:cysteinyl-tRNA aminoacylation"/>
    <property type="evidence" value="ECO:0007669"/>
    <property type="project" value="UniProtKB-UniRule"/>
</dbReference>
<evidence type="ECO:0000256" key="7">
    <source>
        <dbReference type="ARBA" id="ARBA00022741"/>
    </source>
</evidence>
<comment type="subcellular location">
    <subcellularLocation>
        <location evidence="1 13">Cytoplasm</location>
    </subcellularLocation>
</comment>
<evidence type="ECO:0000313" key="16">
    <source>
        <dbReference type="Proteomes" id="UP000346772"/>
    </source>
</evidence>
<feature type="short sequence motif" description="'HIGH' region" evidence="13">
    <location>
        <begin position="29"/>
        <end position="39"/>
    </location>
</feature>
<keyword evidence="10 13" id="KW-0648">Protein biosynthesis</keyword>
<gene>
    <name evidence="13 15" type="primary">cysS</name>
    <name evidence="15" type="ORF">SAMEA1710456_03211</name>
</gene>
<comment type="catalytic activity">
    <reaction evidence="12 13">
        <text>tRNA(Cys) + L-cysteine + ATP = L-cysteinyl-tRNA(Cys) + AMP + diphosphate</text>
        <dbReference type="Rhea" id="RHEA:17773"/>
        <dbReference type="Rhea" id="RHEA-COMP:9661"/>
        <dbReference type="Rhea" id="RHEA-COMP:9679"/>
        <dbReference type="ChEBI" id="CHEBI:30616"/>
        <dbReference type="ChEBI" id="CHEBI:33019"/>
        <dbReference type="ChEBI" id="CHEBI:35235"/>
        <dbReference type="ChEBI" id="CHEBI:78442"/>
        <dbReference type="ChEBI" id="CHEBI:78517"/>
        <dbReference type="ChEBI" id="CHEBI:456215"/>
        <dbReference type="EC" id="6.1.1.16"/>
    </reaction>
</comment>
<dbReference type="PANTHER" id="PTHR10890:SF3">
    <property type="entry name" value="CYSTEINE--TRNA LIGASE, CYTOPLASMIC"/>
    <property type="match status" value="1"/>
</dbReference>
<evidence type="ECO:0000256" key="12">
    <source>
        <dbReference type="ARBA" id="ARBA00047398"/>
    </source>
</evidence>
<dbReference type="InterPro" id="IPR015803">
    <property type="entry name" value="Cys-tRNA-ligase"/>
</dbReference>